<name>A0A1L9PDW2_ASPVE</name>
<reference evidence="6" key="1">
    <citation type="journal article" date="2017" name="Genome Biol.">
        <title>Comparative genomics reveals high biological diversity and specific adaptations in the industrially and medically important fungal genus Aspergillus.</title>
        <authorList>
            <person name="de Vries R.P."/>
            <person name="Riley R."/>
            <person name="Wiebenga A."/>
            <person name="Aguilar-Osorio G."/>
            <person name="Amillis S."/>
            <person name="Uchima C.A."/>
            <person name="Anderluh G."/>
            <person name="Asadollahi M."/>
            <person name="Askin M."/>
            <person name="Barry K."/>
            <person name="Battaglia E."/>
            <person name="Bayram O."/>
            <person name="Benocci T."/>
            <person name="Braus-Stromeyer S.A."/>
            <person name="Caldana C."/>
            <person name="Canovas D."/>
            <person name="Cerqueira G.C."/>
            <person name="Chen F."/>
            <person name="Chen W."/>
            <person name="Choi C."/>
            <person name="Clum A."/>
            <person name="Dos Santos R.A."/>
            <person name="Damasio A.R."/>
            <person name="Diallinas G."/>
            <person name="Emri T."/>
            <person name="Fekete E."/>
            <person name="Flipphi M."/>
            <person name="Freyberg S."/>
            <person name="Gallo A."/>
            <person name="Gournas C."/>
            <person name="Habgood R."/>
            <person name="Hainaut M."/>
            <person name="Harispe M.L."/>
            <person name="Henrissat B."/>
            <person name="Hilden K.S."/>
            <person name="Hope R."/>
            <person name="Hossain A."/>
            <person name="Karabika E."/>
            <person name="Karaffa L."/>
            <person name="Karanyi Z."/>
            <person name="Krasevec N."/>
            <person name="Kuo A."/>
            <person name="Kusch H."/>
            <person name="LaButti K."/>
            <person name="Lagendijk E.L."/>
            <person name="Lapidus A."/>
            <person name="Levasseur A."/>
            <person name="Lindquist E."/>
            <person name="Lipzen A."/>
            <person name="Logrieco A.F."/>
            <person name="MacCabe A."/>
            <person name="Maekelae M.R."/>
            <person name="Malavazi I."/>
            <person name="Melin P."/>
            <person name="Meyer V."/>
            <person name="Mielnichuk N."/>
            <person name="Miskei M."/>
            <person name="Molnar A.P."/>
            <person name="Mule G."/>
            <person name="Ngan C.Y."/>
            <person name="Orejas M."/>
            <person name="Orosz E."/>
            <person name="Ouedraogo J.P."/>
            <person name="Overkamp K.M."/>
            <person name="Park H.-S."/>
            <person name="Perrone G."/>
            <person name="Piumi F."/>
            <person name="Punt P.J."/>
            <person name="Ram A.F."/>
            <person name="Ramon A."/>
            <person name="Rauscher S."/>
            <person name="Record E."/>
            <person name="Riano-Pachon D.M."/>
            <person name="Robert V."/>
            <person name="Roehrig J."/>
            <person name="Ruller R."/>
            <person name="Salamov A."/>
            <person name="Salih N.S."/>
            <person name="Samson R.A."/>
            <person name="Sandor E."/>
            <person name="Sanguinetti M."/>
            <person name="Schuetze T."/>
            <person name="Sepcic K."/>
            <person name="Shelest E."/>
            <person name="Sherlock G."/>
            <person name="Sophianopoulou V."/>
            <person name="Squina F.M."/>
            <person name="Sun H."/>
            <person name="Susca A."/>
            <person name="Todd R.B."/>
            <person name="Tsang A."/>
            <person name="Unkles S.E."/>
            <person name="van de Wiele N."/>
            <person name="van Rossen-Uffink D."/>
            <person name="Oliveira J.V."/>
            <person name="Vesth T.C."/>
            <person name="Visser J."/>
            <person name="Yu J.-H."/>
            <person name="Zhou M."/>
            <person name="Andersen M.R."/>
            <person name="Archer D.B."/>
            <person name="Baker S.E."/>
            <person name="Benoit I."/>
            <person name="Brakhage A.A."/>
            <person name="Braus G.H."/>
            <person name="Fischer R."/>
            <person name="Frisvad J.C."/>
            <person name="Goldman G.H."/>
            <person name="Houbraken J."/>
            <person name="Oakley B."/>
            <person name="Pocsi I."/>
            <person name="Scazzocchio C."/>
            <person name="Seiboth B."/>
            <person name="vanKuyk P.A."/>
            <person name="Wortman J."/>
            <person name="Dyer P.S."/>
            <person name="Grigoriev I.V."/>
        </authorList>
    </citation>
    <scope>NUCLEOTIDE SEQUENCE [LARGE SCALE GENOMIC DNA]</scope>
    <source>
        <strain evidence="6">CBS 583.65</strain>
    </source>
</reference>
<dbReference type="GO" id="GO:0032787">
    <property type="term" value="P:monocarboxylic acid metabolic process"/>
    <property type="evidence" value="ECO:0007669"/>
    <property type="project" value="UniProtKB-ARBA"/>
</dbReference>
<dbReference type="FunFam" id="3.40.50.720:FF:000084">
    <property type="entry name" value="Short-chain dehydrogenase reductase"/>
    <property type="match status" value="1"/>
</dbReference>
<proteinExistence type="inferred from homology"/>
<dbReference type="OrthoDB" id="47007at2759"/>
<evidence type="ECO:0000256" key="3">
    <source>
        <dbReference type="ARBA" id="ARBA00022857"/>
    </source>
</evidence>
<comment type="catalytic activity">
    <reaction evidence="4">
        <text>a (3R)-hydroxyacyl-[ACP] + NADP(+) = a 3-oxoacyl-[ACP] + NADPH + H(+)</text>
        <dbReference type="Rhea" id="RHEA:17397"/>
        <dbReference type="Rhea" id="RHEA-COMP:9916"/>
        <dbReference type="Rhea" id="RHEA-COMP:9945"/>
        <dbReference type="ChEBI" id="CHEBI:15378"/>
        <dbReference type="ChEBI" id="CHEBI:57783"/>
        <dbReference type="ChEBI" id="CHEBI:58349"/>
        <dbReference type="ChEBI" id="CHEBI:78776"/>
        <dbReference type="ChEBI" id="CHEBI:78827"/>
        <dbReference type="EC" id="1.1.1.100"/>
    </reaction>
</comment>
<dbReference type="InterPro" id="IPR002347">
    <property type="entry name" value="SDR_fam"/>
</dbReference>
<dbReference type="InterPro" id="IPR036291">
    <property type="entry name" value="NAD(P)-bd_dom_sf"/>
</dbReference>
<dbReference type="GO" id="GO:0004316">
    <property type="term" value="F:3-oxoacyl-[acyl-carrier-protein] reductase (NADPH) activity"/>
    <property type="evidence" value="ECO:0007669"/>
    <property type="project" value="UniProtKB-EC"/>
</dbReference>
<dbReference type="EC" id="1.1.1.100" evidence="2"/>
<dbReference type="GeneID" id="63725422"/>
<dbReference type="STRING" id="1036611.A0A1L9PDW2"/>
<dbReference type="GO" id="GO:0044550">
    <property type="term" value="P:secondary metabolite biosynthetic process"/>
    <property type="evidence" value="ECO:0007669"/>
    <property type="project" value="UniProtKB-ARBA"/>
</dbReference>
<evidence type="ECO:0000256" key="2">
    <source>
        <dbReference type="ARBA" id="ARBA00012948"/>
    </source>
</evidence>
<dbReference type="VEuPathDB" id="FungiDB:ASPVEDRAFT_26468"/>
<dbReference type="CDD" id="cd05233">
    <property type="entry name" value="SDR_c"/>
    <property type="match status" value="1"/>
</dbReference>
<keyword evidence="3" id="KW-0521">NADP</keyword>
<dbReference type="PANTHER" id="PTHR42879">
    <property type="entry name" value="3-OXOACYL-(ACYL-CARRIER-PROTEIN) REDUCTASE"/>
    <property type="match status" value="1"/>
</dbReference>
<evidence type="ECO:0000313" key="6">
    <source>
        <dbReference type="Proteomes" id="UP000184073"/>
    </source>
</evidence>
<dbReference type="Gene3D" id="3.40.50.720">
    <property type="entry name" value="NAD(P)-binding Rossmann-like Domain"/>
    <property type="match status" value="1"/>
</dbReference>
<dbReference type="PROSITE" id="PS00061">
    <property type="entry name" value="ADH_SHORT"/>
    <property type="match status" value="1"/>
</dbReference>
<dbReference type="Proteomes" id="UP000184073">
    <property type="component" value="Unassembled WGS sequence"/>
</dbReference>
<protein>
    <recommendedName>
        <fullName evidence="2">3-oxoacyl-[acyl-carrier-protein] reductase</fullName>
        <ecNumber evidence="2">1.1.1.100</ecNumber>
    </recommendedName>
</protein>
<accession>A0A1L9PDW2</accession>
<comment type="similarity">
    <text evidence="1">Belongs to the short-chain dehydrogenases/reductases (SDR) family.</text>
</comment>
<dbReference type="EMBL" id="KV878127">
    <property type="protein sequence ID" value="OJI99682.1"/>
    <property type="molecule type" value="Genomic_DNA"/>
</dbReference>
<dbReference type="Pfam" id="PF13561">
    <property type="entry name" value="adh_short_C2"/>
    <property type="match status" value="1"/>
</dbReference>
<dbReference type="PRINTS" id="PR00080">
    <property type="entry name" value="SDRFAMILY"/>
</dbReference>
<gene>
    <name evidence="5" type="ORF">ASPVEDRAFT_26468</name>
</gene>
<dbReference type="RefSeq" id="XP_040665445.1">
    <property type="nucleotide sequence ID" value="XM_040809911.1"/>
</dbReference>
<dbReference type="SUPFAM" id="SSF51735">
    <property type="entry name" value="NAD(P)-binding Rossmann-fold domains"/>
    <property type="match status" value="1"/>
</dbReference>
<sequence>MTQSQEPNSSTHSQRNTKFTGQVVIVTGAAAGIGREVALNFAAQDAQVILFDINDAGLQETRASIQKTGGKAGIKLCDISNEQQVTSAINWTVTTHGKVDILANLAGIYGFQLLADFPTDLYHRYIGINLNGPFYLTRAVLPHMQAAGYGRIIHTSSTGYADPKPGLTAYVATKAAVIGLVRSAAMEAGPGVTVNAVMPGVTDTDQARSLEGFEALAKMTIEQQAVKRQGHASDIAHAVSFIASAEASFFSGQVFNCSGGATFSF</sequence>
<evidence type="ECO:0000313" key="5">
    <source>
        <dbReference type="EMBL" id="OJI99682.1"/>
    </source>
</evidence>
<organism evidence="5 6">
    <name type="scientific">Aspergillus versicolor CBS 583.65</name>
    <dbReference type="NCBI Taxonomy" id="1036611"/>
    <lineage>
        <taxon>Eukaryota</taxon>
        <taxon>Fungi</taxon>
        <taxon>Dikarya</taxon>
        <taxon>Ascomycota</taxon>
        <taxon>Pezizomycotina</taxon>
        <taxon>Eurotiomycetes</taxon>
        <taxon>Eurotiomycetidae</taxon>
        <taxon>Eurotiales</taxon>
        <taxon>Aspergillaceae</taxon>
        <taxon>Aspergillus</taxon>
        <taxon>Aspergillus subgen. Nidulantes</taxon>
    </lineage>
</organism>
<dbReference type="PRINTS" id="PR00081">
    <property type="entry name" value="GDHRDH"/>
</dbReference>
<dbReference type="PANTHER" id="PTHR42879:SF2">
    <property type="entry name" value="3-OXOACYL-[ACYL-CARRIER-PROTEIN] REDUCTASE FABG"/>
    <property type="match status" value="1"/>
</dbReference>
<keyword evidence="6" id="KW-1185">Reference proteome</keyword>
<evidence type="ECO:0000256" key="1">
    <source>
        <dbReference type="ARBA" id="ARBA00006484"/>
    </source>
</evidence>
<evidence type="ECO:0000256" key="4">
    <source>
        <dbReference type="ARBA" id="ARBA00048508"/>
    </source>
</evidence>
<dbReference type="InterPro" id="IPR020904">
    <property type="entry name" value="Sc_DH/Rdtase_CS"/>
</dbReference>
<dbReference type="AlphaFoldDB" id="A0A1L9PDW2"/>
<dbReference type="InterPro" id="IPR050259">
    <property type="entry name" value="SDR"/>
</dbReference>